<comment type="catalytic activity">
    <reaction evidence="15 17 18">
        <text>(6S)-NADHX + ADP = AMP + phosphate + NADH + H(+)</text>
        <dbReference type="Rhea" id="RHEA:32223"/>
        <dbReference type="ChEBI" id="CHEBI:15378"/>
        <dbReference type="ChEBI" id="CHEBI:43474"/>
        <dbReference type="ChEBI" id="CHEBI:57945"/>
        <dbReference type="ChEBI" id="CHEBI:64074"/>
        <dbReference type="ChEBI" id="CHEBI:456215"/>
        <dbReference type="ChEBI" id="CHEBI:456216"/>
        <dbReference type="EC" id="4.2.1.136"/>
    </reaction>
</comment>
<dbReference type="GO" id="GO:0046872">
    <property type="term" value="F:metal ion binding"/>
    <property type="evidence" value="ECO:0007669"/>
    <property type="project" value="UniProtKB-UniRule"/>
</dbReference>
<comment type="catalytic activity">
    <reaction evidence="16 17 18">
        <text>(6S)-NADPHX + ADP = AMP + phosphate + NADPH + H(+)</text>
        <dbReference type="Rhea" id="RHEA:32235"/>
        <dbReference type="ChEBI" id="CHEBI:15378"/>
        <dbReference type="ChEBI" id="CHEBI:43474"/>
        <dbReference type="ChEBI" id="CHEBI:57783"/>
        <dbReference type="ChEBI" id="CHEBI:64076"/>
        <dbReference type="ChEBI" id="CHEBI:456215"/>
        <dbReference type="ChEBI" id="CHEBI:456216"/>
        <dbReference type="EC" id="4.2.1.136"/>
    </reaction>
</comment>
<keyword evidence="22" id="KW-0418">Kinase</keyword>
<dbReference type="PROSITE" id="PS51383">
    <property type="entry name" value="YJEF_C_3"/>
    <property type="match status" value="1"/>
</dbReference>
<dbReference type="Gene3D" id="3.40.50.10260">
    <property type="entry name" value="YjeF N-terminal domain"/>
    <property type="match status" value="1"/>
</dbReference>
<dbReference type="Proteomes" id="UP000002941">
    <property type="component" value="Unassembled WGS sequence"/>
</dbReference>
<comment type="similarity">
    <text evidence="3 18">In the N-terminal section; belongs to the NnrE/AIBP family.</text>
</comment>
<reference evidence="22 23" key="1">
    <citation type="submission" date="2012-05" db="EMBL/GenBank/DDBJ databases">
        <authorList>
            <person name="Harkins D.M."/>
            <person name="Madupu R."/>
            <person name="Durkin A.S."/>
            <person name="Torralba M."/>
            <person name="Methe B."/>
            <person name="Sutton G.G."/>
            <person name="Nelson K.E."/>
        </authorList>
    </citation>
    <scope>NUCLEOTIDE SEQUENCE [LARGE SCALE GENOMIC DNA]</scope>
    <source>
        <strain evidence="22 23">F0489</strain>
    </source>
</reference>
<dbReference type="GO" id="GO:0052855">
    <property type="term" value="F:ADP-dependent NAD(P)H-hydrate dehydratase activity"/>
    <property type="evidence" value="ECO:0007669"/>
    <property type="project" value="UniProtKB-UniRule"/>
</dbReference>
<keyword evidence="6 17" id="KW-0547">Nucleotide-binding</keyword>
<evidence type="ECO:0000256" key="10">
    <source>
        <dbReference type="ARBA" id="ARBA00023027"/>
    </source>
</evidence>
<evidence type="ECO:0000256" key="3">
    <source>
        <dbReference type="ARBA" id="ARBA00006001"/>
    </source>
</evidence>
<keyword evidence="10 17" id="KW-0520">NAD</keyword>
<comment type="catalytic activity">
    <reaction evidence="1 18">
        <text>(6R)-NADHX = (6S)-NADHX</text>
        <dbReference type="Rhea" id="RHEA:32215"/>
        <dbReference type="ChEBI" id="CHEBI:64074"/>
        <dbReference type="ChEBI" id="CHEBI:64075"/>
        <dbReference type="EC" id="5.1.99.6"/>
    </reaction>
</comment>
<accession>J0WY68</accession>
<evidence type="ECO:0000313" key="22">
    <source>
        <dbReference type="EMBL" id="EJF41261.1"/>
    </source>
</evidence>
<feature type="binding site" evidence="17">
    <location>
        <begin position="332"/>
        <end position="336"/>
    </location>
    <ligand>
        <name>AMP</name>
        <dbReference type="ChEBI" id="CHEBI:456215"/>
    </ligand>
</feature>
<evidence type="ECO:0000256" key="14">
    <source>
        <dbReference type="ARBA" id="ARBA00025153"/>
    </source>
</evidence>
<evidence type="ECO:0000259" key="20">
    <source>
        <dbReference type="PROSITE" id="PS51383"/>
    </source>
</evidence>
<gene>
    <name evidence="17" type="primary">nnrD</name>
    <name evidence="22" type="ORF">HMPREF1318_3104</name>
</gene>
<protein>
    <recommendedName>
        <fullName evidence="17">ADP-dependent (S)-NAD(P)H-hydrate dehydratase</fullName>
        <ecNumber evidence="17">4.2.1.136</ecNumber>
    </recommendedName>
    <alternativeName>
        <fullName evidence="17">ADP-dependent NAD(P)HX dehydratase</fullName>
    </alternativeName>
</protein>
<comment type="similarity">
    <text evidence="4 18">In the C-terminal section; belongs to the NnrD/CARKD family.</text>
</comment>
<evidence type="ECO:0000256" key="2">
    <source>
        <dbReference type="ARBA" id="ARBA00000909"/>
    </source>
</evidence>
<dbReference type="CDD" id="cd01171">
    <property type="entry name" value="YXKO-related"/>
    <property type="match status" value="1"/>
</dbReference>
<evidence type="ECO:0000256" key="16">
    <source>
        <dbReference type="ARBA" id="ARBA00049209"/>
    </source>
</evidence>
<dbReference type="SUPFAM" id="SSF64153">
    <property type="entry name" value="YjeF N-terminal domain-like"/>
    <property type="match status" value="1"/>
</dbReference>
<evidence type="ECO:0000256" key="11">
    <source>
        <dbReference type="ARBA" id="ARBA00023235"/>
    </source>
</evidence>
<evidence type="ECO:0000256" key="4">
    <source>
        <dbReference type="ARBA" id="ARBA00009524"/>
    </source>
</evidence>
<comment type="caution">
    <text evidence="22">The sequence shown here is derived from an EMBL/GenBank/DDBJ whole genome shotgun (WGS) entry which is preliminary data.</text>
</comment>
<proteinExistence type="inferred from homology"/>
<evidence type="ECO:0000256" key="15">
    <source>
        <dbReference type="ARBA" id="ARBA00048238"/>
    </source>
</evidence>
<feature type="compositionally biased region" description="Low complexity" evidence="19">
    <location>
        <begin position="342"/>
        <end position="354"/>
    </location>
</feature>
<name>J0WY68_9ACTO</name>
<dbReference type="InterPro" id="IPR017953">
    <property type="entry name" value="Carbohydrate_kinase_pred_CS"/>
</dbReference>
<evidence type="ECO:0000259" key="21">
    <source>
        <dbReference type="PROSITE" id="PS51385"/>
    </source>
</evidence>
<feature type="binding site" evidence="17">
    <location>
        <position position="172"/>
    </location>
    <ligand>
        <name>(6S)-NADPHX</name>
        <dbReference type="ChEBI" id="CHEBI:64076"/>
    </ligand>
</feature>
<comment type="subunit">
    <text evidence="17">Homotetramer.</text>
</comment>
<feature type="binding site" evidence="17">
    <location>
        <position position="392"/>
    </location>
    <ligand>
        <name>(6S)-NADPHX</name>
        <dbReference type="ChEBI" id="CHEBI:64076"/>
    </ligand>
</feature>
<evidence type="ECO:0000256" key="12">
    <source>
        <dbReference type="ARBA" id="ARBA00023239"/>
    </source>
</evidence>
<evidence type="ECO:0000256" key="9">
    <source>
        <dbReference type="ARBA" id="ARBA00022958"/>
    </source>
</evidence>
<comment type="cofactor">
    <cofactor evidence="17">
        <name>Mg(2+)</name>
        <dbReference type="ChEBI" id="CHEBI:18420"/>
    </cofactor>
</comment>
<dbReference type="Gene3D" id="3.40.1190.20">
    <property type="match status" value="1"/>
</dbReference>
<dbReference type="PANTHER" id="PTHR12592">
    <property type="entry name" value="ATP-DEPENDENT (S)-NAD(P)H-HYDRATE DEHYDRATASE FAMILY MEMBER"/>
    <property type="match status" value="1"/>
</dbReference>
<dbReference type="HAMAP" id="MF_01965">
    <property type="entry name" value="NADHX_dehydratase"/>
    <property type="match status" value="1"/>
</dbReference>
<dbReference type="GO" id="GO:0046496">
    <property type="term" value="P:nicotinamide nucleotide metabolic process"/>
    <property type="evidence" value="ECO:0007669"/>
    <property type="project" value="UniProtKB-UniRule"/>
</dbReference>
<dbReference type="InterPro" id="IPR000631">
    <property type="entry name" value="CARKD"/>
</dbReference>
<comment type="cofactor">
    <cofactor evidence="18">
        <name>K(+)</name>
        <dbReference type="ChEBI" id="CHEBI:29103"/>
    </cofactor>
    <text evidence="18">Binds 1 potassium ion per subunit.</text>
</comment>
<keyword evidence="22" id="KW-0808">Transferase</keyword>
<comment type="function">
    <text evidence="17">Catalyzes the dehydration of the S-form of NAD(P)HX at the expense of ADP, which is converted to AMP. Together with NAD(P)HX epimerase, which catalyzes the epimerization of the S- and R-forms, the enzyme allows the repair of both epimers of NAD(P)HX, a damaged form of NAD(P)H that is a result of enzymatic or heat-dependent hydration.</text>
</comment>
<evidence type="ECO:0000256" key="8">
    <source>
        <dbReference type="ARBA" id="ARBA00022857"/>
    </source>
</evidence>
<dbReference type="eggNOG" id="COG0063">
    <property type="taxonomic scope" value="Bacteria"/>
</dbReference>
<feature type="domain" description="YjeF N-terminal" evidence="21">
    <location>
        <begin position="1"/>
        <end position="128"/>
    </location>
</feature>
<evidence type="ECO:0000256" key="7">
    <source>
        <dbReference type="ARBA" id="ARBA00022840"/>
    </source>
</evidence>
<dbReference type="EC" id="4.2.1.136" evidence="17"/>
<dbReference type="AlphaFoldDB" id="J0WY68"/>
<organism evidence="22 23">
    <name type="scientific">Actinomyces massiliensis F0489</name>
    <dbReference type="NCBI Taxonomy" id="1125718"/>
    <lineage>
        <taxon>Bacteria</taxon>
        <taxon>Bacillati</taxon>
        <taxon>Actinomycetota</taxon>
        <taxon>Actinomycetes</taxon>
        <taxon>Actinomycetales</taxon>
        <taxon>Actinomycetaceae</taxon>
        <taxon>Actinomyces</taxon>
    </lineage>
</organism>
<dbReference type="PROSITE" id="PS51385">
    <property type="entry name" value="YJEF_N"/>
    <property type="match status" value="1"/>
</dbReference>
<dbReference type="GO" id="GO:0016301">
    <property type="term" value="F:kinase activity"/>
    <property type="evidence" value="ECO:0007669"/>
    <property type="project" value="UniProtKB-KW"/>
</dbReference>
<dbReference type="GO" id="GO:0005524">
    <property type="term" value="F:ATP binding"/>
    <property type="evidence" value="ECO:0007669"/>
    <property type="project" value="UniProtKB-UniRule"/>
</dbReference>
<keyword evidence="7 17" id="KW-0067">ATP-binding</keyword>
<evidence type="ECO:0000313" key="23">
    <source>
        <dbReference type="Proteomes" id="UP000002941"/>
    </source>
</evidence>
<dbReference type="InterPro" id="IPR029056">
    <property type="entry name" value="Ribokinase-like"/>
</dbReference>
<dbReference type="GO" id="GO:0110051">
    <property type="term" value="P:metabolite repair"/>
    <property type="evidence" value="ECO:0007669"/>
    <property type="project" value="TreeGrafter"/>
</dbReference>
<keyword evidence="8 17" id="KW-0521">NADP</keyword>
<comment type="catalytic activity">
    <reaction evidence="2 18">
        <text>(6R)-NADPHX = (6S)-NADPHX</text>
        <dbReference type="Rhea" id="RHEA:32227"/>
        <dbReference type="ChEBI" id="CHEBI:64076"/>
        <dbReference type="ChEBI" id="CHEBI:64077"/>
        <dbReference type="EC" id="5.1.99.6"/>
    </reaction>
</comment>
<feature type="binding site" evidence="17">
    <location>
        <position position="222"/>
    </location>
    <ligand>
        <name>(6S)-NADPHX</name>
        <dbReference type="ChEBI" id="CHEBI:64076"/>
    </ligand>
</feature>
<feature type="binding site" evidence="17">
    <location>
        <position position="290"/>
    </location>
    <ligand>
        <name>(6S)-NADPHX</name>
        <dbReference type="ChEBI" id="CHEBI:64076"/>
    </ligand>
</feature>
<comment type="similarity">
    <text evidence="17">Belongs to the NnrD/CARKD family.</text>
</comment>
<dbReference type="EMBL" id="AKFT01000160">
    <property type="protein sequence ID" value="EJF41261.1"/>
    <property type="molecule type" value="Genomic_DNA"/>
</dbReference>
<evidence type="ECO:0000256" key="18">
    <source>
        <dbReference type="PIRNR" id="PIRNR017184"/>
    </source>
</evidence>
<evidence type="ECO:0000256" key="17">
    <source>
        <dbReference type="HAMAP-Rule" id="MF_01965"/>
    </source>
</evidence>
<dbReference type="SUPFAM" id="SSF53613">
    <property type="entry name" value="Ribokinase-like"/>
    <property type="match status" value="1"/>
</dbReference>
<dbReference type="InterPro" id="IPR036652">
    <property type="entry name" value="YjeF_N_dom_sf"/>
</dbReference>
<dbReference type="InterPro" id="IPR030677">
    <property type="entry name" value="Nnr"/>
</dbReference>
<keyword evidence="11 18" id="KW-0413">Isomerase</keyword>
<keyword evidence="5 18" id="KW-0479">Metal-binding</keyword>
<dbReference type="InterPro" id="IPR004443">
    <property type="entry name" value="YjeF_N_dom"/>
</dbReference>
<evidence type="ECO:0000256" key="19">
    <source>
        <dbReference type="SAM" id="MobiDB-lite"/>
    </source>
</evidence>
<dbReference type="PROSITE" id="PS01050">
    <property type="entry name" value="YJEF_C_2"/>
    <property type="match status" value="1"/>
</dbReference>
<feature type="binding site" evidence="17">
    <location>
        <position position="391"/>
    </location>
    <ligand>
        <name>AMP</name>
        <dbReference type="ChEBI" id="CHEBI:456215"/>
    </ligand>
</feature>
<feature type="region of interest" description="Disordered" evidence="19">
    <location>
        <begin position="342"/>
        <end position="368"/>
    </location>
</feature>
<sequence length="469" mass="46405">MEAAERAGVRVAHEPLEACERAAAGGVALVIDGLTGIGATGPLRSRAAALVAPLRAAGRRGARPFRVVAVDLPSGTGVDDGAVAGPVLAADLSITFTCLKGAHLLPPAAGLCGRVEVADLGLPLPADPDAILVSRPADSELGRLLRVPGDTDHKYTRGVVGLWAGSRAYPGAAVLTASAAVRTGAGMVRLAAPQRVEDLVVAHRPEVVLASGRCQAAVIGPGTDPADIMRGAELDAVLMDLLGQHDDSYSSCSVSPGSRPAVIDAGALLLLAERLRGGARCAPTHVLTPHAGEAAALLTTLGASISRTEVEAAPAACALDLARLTGGTVVLKGAPTLIAGPVSPAAPSGSSPEFSEPPESPESSAGSSGHAALRLLSVNAGPGWLATAGSGDVLAGILGAVLAAAQSEAERGGPAVAVSDCAALAVRLHAVAAELASGCRRPSSGRPLAALDLADQLPRACATVGGWAA</sequence>
<evidence type="ECO:0000256" key="13">
    <source>
        <dbReference type="ARBA" id="ARBA00023268"/>
    </source>
</evidence>
<keyword evidence="9 18" id="KW-0630">Potassium</keyword>
<dbReference type="PIRSF" id="PIRSF017184">
    <property type="entry name" value="Nnr"/>
    <property type="match status" value="1"/>
</dbReference>
<keyword evidence="13" id="KW-0511">Multifunctional enzyme</keyword>
<dbReference type="eggNOG" id="COG0062">
    <property type="taxonomic scope" value="Bacteria"/>
</dbReference>
<dbReference type="Pfam" id="PF01256">
    <property type="entry name" value="Carb_kinase"/>
    <property type="match status" value="2"/>
</dbReference>
<evidence type="ECO:0000256" key="1">
    <source>
        <dbReference type="ARBA" id="ARBA00000013"/>
    </source>
</evidence>
<evidence type="ECO:0000256" key="5">
    <source>
        <dbReference type="ARBA" id="ARBA00022723"/>
    </source>
</evidence>
<comment type="function">
    <text evidence="14 18">Bifunctional enzyme that catalyzes the epimerization of the S- and R-forms of NAD(P)HX and the dehydration of the S-form of NAD(P)HX at the expense of ADP, which is converted to AMP. This allows the repair of both epimers of NAD(P)HX, a damaged form of NAD(P)H that is a result of enzymatic or heat-dependent hydration.</text>
</comment>
<keyword evidence="23" id="KW-1185">Reference proteome</keyword>
<dbReference type="GO" id="GO:0052856">
    <property type="term" value="F:NAD(P)HX epimerase activity"/>
    <property type="evidence" value="ECO:0007669"/>
    <property type="project" value="UniProtKB-EC"/>
</dbReference>
<feature type="domain" description="YjeF C-terminal" evidence="20">
    <location>
        <begin position="137"/>
        <end position="464"/>
    </location>
</feature>
<dbReference type="Pfam" id="PF03853">
    <property type="entry name" value="YjeF_N"/>
    <property type="match status" value="1"/>
</dbReference>
<dbReference type="PANTHER" id="PTHR12592:SF0">
    <property type="entry name" value="ATP-DEPENDENT (S)-NAD(P)H-HYDRATE DEHYDRATASE"/>
    <property type="match status" value="1"/>
</dbReference>
<evidence type="ECO:0000256" key="6">
    <source>
        <dbReference type="ARBA" id="ARBA00022741"/>
    </source>
</evidence>
<keyword evidence="12 17" id="KW-0456">Lyase</keyword>
<dbReference type="PATRIC" id="fig|1125718.3.peg.1970"/>